<dbReference type="AlphaFoldDB" id="A0A381QWJ7"/>
<reference evidence="2" key="1">
    <citation type="submission" date="2018-05" db="EMBL/GenBank/DDBJ databases">
        <authorList>
            <person name="Lanie J.A."/>
            <person name="Ng W.-L."/>
            <person name="Kazmierczak K.M."/>
            <person name="Andrzejewski T.M."/>
            <person name="Davidsen T.M."/>
            <person name="Wayne K.J."/>
            <person name="Tettelin H."/>
            <person name="Glass J.I."/>
            <person name="Rusch D."/>
            <person name="Podicherti R."/>
            <person name="Tsui H.-C.T."/>
            <person name="Winkler M.E."/>
        </authorList>
    </citation>
    <scope>NUCLEOTIDE SEQUENCE</scope>
</reference>
<accession>A0A381QWJ7</accession>
<proteinExistence type="predicted"/>
<dbReference type="InterPro" id="IPR011576">
    <property type="entry name" value="Pyridox_Oxase_N"/>
</dbReference>
<evidence type="ECO:0000313" key="2">
    <source>
        <dbReference type="EMBL" id="SUZ82107.1"/>
    </source>
</evidence>
<dbReference type="InterPro" id="IPR012349">
    <property type="entry name" value="Split_barrel_FMN-bd"/>
</dbReference>
<dbReference type="EMBL" id="UINC01001492">
    <property type="protein sequence ID" value="SUZ82107.1"/>
    <property type="molecule type" value="Genomic_DNA"/>
</dbReference>
<sequence>MADVAFDDIETRLRLITDRIVWCTFATVDRSGKPRSRILHPIWEGPTGWIATGRHSHKEKHLASNPFVSLTYWDPAHEQAMIDCEASWEDGPDEKQRVWTLFGDTPPPLGYDLGMLWKDVEDPTFGLLRLRPWRISVGSLGDVMAGKPDIVCHL</sequence>
<dbReference type="SUPFAM" id="SSF50475">
    <property type="entry name" value="FMN-binding split barrel"/>
    <property type="match status" value="1"/>
</dbReference>
<gene>
    <name evidence="2" type="ORF">METZ01_LOCUS34961</name>
</gene>
<organism evidence="2">
    <name type="scientific">marine metagenome</name>
    <dbReference type="NCBI Taxonomy" id="408172"/>
    <lineage>
        <taxon>unclassified sequences</taxon>
        <taxon>metagenomes</taxon>
        <taxon>ecological metagenomes</taxon>
    </lineage>
</organism>
<evidence type="ECO:0000259" key="1">
    <source>
        <dbReference type="Pfam" id="PF01243"/>
    </source>
</evidence>
<dbReference type="Pfam" id="PF01243">
    <property type="entry name" value="PNPOx_N"/>
    <property type="match status" value="1"/>
</dbReference>
<dbReference type="Gene3D" id="2.30.110.10">
    <property type="entry name" value="Electron Transport, Fmn-binding Protein, Chain A"/>
    <property type="match status" value="1"/>
</dbReference>
<feature type="domain" description="Pyridoxamine 5'-phosphate oxidase N-terminal" evidence="1">
    <location>
        <begin position="22"/>
        <end position="102"/>
    </location>
</feature>
<name>A0A381QWJ7_9ZZZZ</name>
<protein>
    <recommendedName>
        <fullName evidence="1">Pyridoxamine 5'-phosphate oxidase N-terminal domain-containing protein</fullName>
    </recommendedName>
</protein>